<keyword evidence="2" id="KW-1185">Reference proteome</keyword>
<name>A0ABZ1W2F8_9ACTN</name>
<reference evidence="1 2" key="1">
    <citation type="submission" date="2022-10" db="EMBL/GenBank/DDBJ databases">
        <title>The complete genomes of actinobacterial strains from the NBC collection.</title>
        <authorList>
            <person name="Joergensen T.S."/>
            <person name="Alvarez Arevalo M."/>
            <person name="Sterndorff E.B."/>
            <person name="Faurdal D."/>
            <person name="Vuksanovic O."/>
            <person name="Mourched A.-S."/>
            <person name="Charusanti P."/>
            <person name="Shaw S."/>
            <person name="Blin K."/>
            <person name="Weber T."/>
        </authorList>
    </citation>
    <scope>NUCLEOTIDE SEQUENCE [LARGE SCALE GENOMIC DNA]</scope>
    <source>
        <strain evidence="1 2">NBC_01247</strain>
    </source>
</reference>
<sequence length="139" mass="15027">MATAFAEIEDRDGAEWSGPGFRLAAVMESRDFWEVHDPDVVDAEERGVETALDTLAAALTNAWGAPTTVELWLYRETDLPDPAAPGPLGFLAEVASELRVWQPSVDRWLGLTVGQADPELPFRLLALVGAGTLPEPPTT</sequence>
<evidence type="ECO:0000313" key="1">
    <source>
        <dbReference type="EMBL" id="WUS55002.1"/>
    </source>
</evidence>
<accession>A0ABZ1W2F8</accession>
<evidence type="ECO:0008006" key="3">
    <source>
        <dbReference type="Google" id="ProtNLM"/>
    </source>
</evidence>
<organism evidence="1 2">
    <name type="scientific">Kitasatospora herbaricolor</name>
    <dbReference type="NCBI Taxonomy" id="68217"/>
    <lineage>
        <taxon>Bacteria</taxon>
        <taxon>Bacillati</taxon>
        <taxon>Actinomycetota</taxon>
        <taxon>Actinomycetes</taxon>
        <taxon>Kitasatosporales</taxon>
        <taxon>Streptomycetaceae</taxon>
        <taxon>Kitasatospora</taxon>
    </lineage>
</organism>
<dbReference type="RefSeq" id="WP_329500448.1">
    <property type="nucleotide sequence ID" value="NZ_CP108460.1"/>
</dbReference>
<protein>
    <recommendedName>
        <fullName evidence="3">Barstar (barnase inhibitor) domain-containing protein</fullName>
    </recommendedName>
</protein>
<proteinExistence type="predicted"/>
<gene>
    <name evidence="1" type="ORF">OG469_05425</name>
</gene>
<dbReference type="Proteomes" id="UP001432014">
    <property type="component" value="Chromosome"/>
</dbReference>
<evidence type="ECO:0000313" key="2">
    <source>
        <dbReference type="Proteomes" id="UP001432014"/>
    </source>
</evidence>
<dbReference type="EMBL" id="CP108482">
    <property type="protein sequence ID" value="WUS55002.1"/>
    <property type="molecule type" value="Genomic_DNA"/>
</dbReference>